<proteinExistence type="predicted"/>
<dbReference type="EMBL" id="WKRA01000001">
    <property type="protein sequence ID" value="MSD14588.1"/>
    <property type="molecule type" value="Genomic_DNA"/>
</dbReference>
<dbReference type="AlphaFoldDB" id="A0A844DZ66"/>
<dbReference type="Proteomes" id="UP000431304">
    <property type="component" value="Unassembled WGS sequence"/>
</dbReference>
<organism evidence="1 2">
    <name type="scientific">Eubacterium ramulus</name>
    <dbReference type="NCBI Taxonomy" id="39490"/>
    <lineage>
        <taxon>Bacteria</taxon>
        <taxon>Bacillati</taxon>
        <taxon>Bacillota</taxon>
        <taxon>Clostridia</taxon>
        <taxon>Eubacteriales</taxon>
        <taxon>Eubacteriaceae</taxon>
        <taxon>Eubacterium</taxon>
    </lineage>
</organism>
<dbReference type="InterPro" id="IPR012334">
    <property type="entry name" value="Pectin_lyas_fold"/>
</dbReference>
<accession>A0A844DZ66</accession>
<evidence type="ECO:0000313" key="1">
    <source>
        <dbReference type="EMBL" id="MSD14588.1"/>
    </source>
</evidence>
<comment type="caution">
    <text evidence="1">The sequence shown here is derived from an EMBL/GenBank/DDBJ whole genome shotgun (WGS) entry which is preliminary data.</text>
</comment>
<gene>
    <name evidence="1" type="ORF">GKE72_00535</name>
</gene>
<dbReference type="InterPro" id="IPR011050">
    <property type="entry name" value="Pectin_lyase_fold/virulence"/>
</dbReference>
<name>A0A844DZ66_EUBRA</name>
<evidence type="ECO:0000313" key="2">
    <source>
        <dbReference type="Proteomes" id="UP000431304"/>
    </source>
</evidence>
<protein>
    <submittedName>
        <fullName evidence="1">Polyhydroxyalkanoate depolymerase</fullName>
    </submittedName>
</protein>
<dbReference type="SUPFAM" id="SSF51126">
    <property type="entry name" value="Pectin lyase-like"/>
    <property type="match status" value="1"/>
</dbReference>
<reference evidence="1 2" key="1">
    <citation type="journal article" date="2019" name="Nat. Med.">
        <title>A library of human gut bacterial isolates paired with longitudinal multiomics data enables mechanistic microbiome research.</title>
        <authorList>
            <person name="Poyet M."/>
            <person name="Groussin M."/>
            <person name="Gibbons S.M."/>
            <person name="Avila-Pacheco J."/>
            <person name="Jiang X."/>
            <person name="Kearney S.M."/>
            <person name="Perrotta A.R."/>
            <person name="Berdy B."/>
            <person name="Zhao S."/>
            <person name="Lieberman T.D."/>
            <person name="Swanson P.K."/>
            <person name="Smith M."/>
            <person name="Roesemann S."/>
            <person name="Alexander J.E."/>
            <person name="Rich S.A."/>
            <person name="Livny J."/>
            <person name="Vlamakis H."/>
            <person name="Clish C."/>
            <person name="Bullock K."/>
            <person name="Deik A."/>
            <person name="Scott J."/>
            <person name="Pierce K.A."/>
            <person name="Xavier R.J."/>
            <person name="Alm E.J."/>
        </authorList>
    </citation>
    <scope>NUCLEOTIDE SEQUENCE [LARGE SCALE GENOMIC DNA]</scope>
    <source>
        <strain evidence="1 2">BIOML-A3</strain>
    </source>
</reference>
<sequence length="426" mass="48113">MGNGGRCYYVSSLHGDDANNGAEDQPLKSLYAVNRLDLQPGDQVLLERGSVFENQFLHLNVQGTKEQPIYIGAYGNGAKPLIQTNGQGIWYQNYGNELDAPTHVYRGYVSSAVLLYDCEYLTVENLEISNKGGVFGETYSAPHKMNRTGVAGIAKNRGTLHEIHLSNLYIHDVEGNVYDKHMNNGGIYFTCLKPEAEEKTGVARYENVSVRGCHLKRTSRWGIAVGYSYKCKEFMTAELPDELFERYGHHNIYIADNYVEEIGGDGITVMYAMKPLVEYNSGDSCALEMNDRYYTEPEDRAGKVAAGIWPWKCKDALLTYNEMRDMRLNQDSMAWDADSGDGTLYQYNYSHLNEGGCVMFCLEEAIHNEFRYNVSVDDLGGLISPSGNPDAWIHHNVFYRRAEVPFVRPHMDDGKYVAEENEIHLI</sequence>
<dbReference type="Gene3D" id="2.160.20.10">
    <property type="entry name" value="Single-stranded right-handed beta-helix, Pectin lyase-like"/>
    <property type="match status" value="1"/>
</dbReference>